<dbReference type="Pfam" id="PF05722">
    <property type="entry name" value="Ustilago_mating"/>
    <property type="match status" value="1"/>
</dbReference>
<dbReference type="GO" id="GO:0003677">
    <property type="term" value="F:DNA binding"/>
    <property type="evidence" value="ECO:0007669"/>
    <property type="project" value="UniProtKB-UniRule"/>
</dbReference>
<comment type="function">
    <text evidence="1">The B locus has at least 25 alleles, and any combination of two different B alleles yields a multimeric regulatory protein, that activates genes responsible for the pathogenicity and for the sexual development of the fungus within the corn plant.</text>
</comment>
<proteinExistence type="inferred from homology"/>
<keyword evidence="4 7" id="KW-0238">DNA-binding</keyword>
<dbReference type="InterPro" id="IPR008422">
    <property type="entry name" value="KN_HD"/>
</dbReference>
<feature type="domain" description="Homeobox" evidence="8">
    <location>
        <begin position="121"/>
        <end position="183"/>
    </location>
</feature>
<accession>A0A5C3EAU9</accession>
<evidence type="ECO:0000313" key="10">
    <source>
        <dbReference type="Proteomes" id="UP000324022"/>
    </source>
</evidence>
<evidence type="ECO:0000256" key="6">
    <source>
        <dbReference type="ARBA" id="ARBA00023242"/>
    </source>
</evidence>
<dbReference type="GO" id="GO:0006355">
    <property type="term" value="P:regulation of DNA-templated transcription"/>
    <property type="evidence" value="ECO:0007669"/>
    <property type="project" value="InterPro"/>
</dbReference>
<dbReference type="InterPro" id="IPR001356">
    <property type="entry name" value="HD"/>
</dbReference>
<organism evidence="9 10">
    <name type="scientific">Ustilago trichophora</name>
    <dbReference type="NCBI Taxonomy" id="86804"/>
    <lineage>
        <taxon>Eukaryota</taxon>
        <taxon>Fungi</taxon>
        <taxon>Dikarya</taxon>
        <taxon>Basidiomycota</taxon>
        <taxon>Ustilaginomycotina</taxon>
        <taxon>Ustilaginomycetes</taxon>
        <taxon>Ustilaginales</taxon>
        <taxon>Ustilaginaceae</taxon>
        <taxon>Ustilago</taxon>
    </lineage>
</organism>
<evidence type="ECO:0000256" key="5">
    <source>
        <dbReference type="ARBA" id="ARBA00023155"/>
    </source>
</evidence>
<dbReference type="GO" id="GO:0005634">
    <property type="term" value="C:nucleus"/>
    <property type="evidence" value="ECO:0007669"/>
    <property type="project" value="UniProtKB-SubCell"/>
</dbReference>
<dbReference type="InterPro" id="IPR009057">
    <property type="entry name" value="Homeodomain-like_sf"/>
</dbReference>
<feature type="DNA-binding region" description="Homeobox" evidence="7">
    <location>
        <begin position="123"/>
        <end position="184"/>
    </location>
</feature>
<evidence type="ECO:0000313" key="9">
    <source>
        <dbReference type="EMBL" id="SPO27773.1"/>
    </source>
</evidence>
<reference evidence="9 10" key="1">
    <citation type="submission" date="2018-03" db="EMBL/GenBank/DDBJ databases">
        <authorList>
            <person name="Guldener U."/>
        </authorList>
    </citation>
    <scope>NUCLEOTIDE SEQUENCE [LARGE SCALE GENOMIC DNA]</scope>
    <source>
        <strain evidence="9 10">NBRC100155</strain>
    </source>
</reference>
<evidence type="ECO:0000256" key="3">
    <source>
        <dbReference type="ARBA" id="ARBA00005800"/>
    </source>
</evidence>
<dbReference type="Gene3D" id="1.10.10.60">
    <property type="entry name" value="Homeodomain-like"/>
    <property type="match status" value="1"/>
</dbReference>
<dbReference type="Proteomes" id="UP000324022">
    <property type="component" value="Unassembled WGS sequence"/>
</dbReference>
<evidence type="ECO:0000256" key="2">
    <source>
        <dbReference type="ARBA" id="ARBA00004123"/>
    </source>
</evidence>
<keyword evidence="5 7" id="KW-0371">Homeobox</keyword>
<dbReference type="CDD" id="cd00086">
    <property type="entry name" value="homeodomain"/>
    <property type="match status" value="1"/>
</dbReference>
<gene>
    <name evidence="9" type="ORF">UTRI_10176</name>
</gene>
<evidence type="ECO:0000259" key="8">
    <source>
        <dbReference type="PROSITE" id="PS50071"/>
    </source>
</evidence>
<evidence type="ECO:0000256" key="1">
    <source>
        <dbReference type="ARBA" id="ARBA00003916"/>
    </source>
</evidence>
<sequence>MERNVEHSLLSMLAALESLEQEVLISKEEIGTDLLIQSEALTLKAQRALLGDLKDMSTATKIYQTISRIKTVLETRQQLDRFFSTLCRDLVQETLDCLESNKGSLRHRTDRVSIFLPNYYLREYFLKNLHDPYPSSKDKEMLARVTNASVSRISASSVGQHSALDIRKVSHWFINARRRSGWSRILRTFAKNDHAKMQLLVKTKLLSSIPPVESPSKSSSVTQTLDEVLTDTFGRQLTAAEKKEFDNEWLGLISWTKFGVKEIPQTASGEYKVFGLA</sequence>
<name>A0A5C3EAU9_9BASI</name>
<dbReference type="SUPFAM" id="SSF46689">
    <property type="entry name" value="Homeodomain-like"/>
    <property type="match status" value="1"/>
</dbReference>
<dbReference type="Pfam" id="PF05920">
    <property type="entry name" value="Homeobox_KN"/>
    <property type="match status" value="1"/>
</dbReference>
<keyword evidence="10" id="KW-1185">Reference proteome</keyword>
<comment type="similarity">
    <text evidence="3">Belongs to the TALE/M-ATYP homeobox family.</text>
</comment>
<keyword evidence="6 7" id="KW-0539">Nucleus</keyword>
<dbReference type="SMART" id="SM00389">
    <property type="entry name" value="HOX"/>
    <property type="match status" value="1"/>
</dbReference>
<dbReference type="AlphaFoldDB" id="A0A5C3EAU9"/>
<evidence type="ECO:0000256" key="4">
    <source>
        <dbReference type="ARBA" id="ARBA00023125"/>
    </source>
</evidence>
<dbReference type="PROSITE" id="PS50071">
    <property type="entry name" value="HOMEOBOX_2"/>
    <property type="match status" value="1"/>
</dbReference>
<protein>
    <recommendedName>
        <fullName evidence="8">Homeobox domain-containing protein</fullName>
    </recommendedName>
</protein>
<comment type="subcellular location">
    <subcellularLocation>
        <location evidence="2 7">Nucleus</location>
    </subcellularLocation>
</comment>
<dbReference type="InterPro" id="IPR008888">
    <property type="entry name" value="Ustilago_mating"/>
</dbReference>
<dbReference type="OrthoDB" id="250329at2759"/>
<dbReference type="EMBL" id="OOIN01000018">
    <property type="protein sequence ID" value="SPO27773.1"/>
    <property type="molecule type" value="Genomic_DNA"/>
</dbReference>
<evidence type="ECO:0000256" key="7">
    <source>
        <dbReference type="PROSITE-ProRule" id="PRU00108"/>
    </source>
</evidence>